<proteinExistence type="predicted"/>
<evidence type="ECO:0000313" key="3">
    <source>
        <dbReference type="Proteomes" id="UP000053660"/>
    </source>
</evidence>
<dbReference type="AlphaFoldDB" id="A0A0B1TKX4"/>
<name>A0A0B1TKX4_OESDE</name>
<sequence>MIGRFGFFDYCDLFYFTILANAAAKEKTNSSSTATTLSGPVPTSGAAASPLLGSTSMYGTAPAAVKASVGPVGSGATGSVKSDGQVTSVPVVPSPIGPPASAVDKELPRKAPGYRSPSAQASSAGGSSIFAEQAISSVPSSVSSTPPPSVTSVGADATTRCSMGSPPAPIAPPPGFTTLVSEVGKSVSAKGVANPLSSVEAPAIDTVTSPLNSASTLPLGKLSSADPLTTPTGASNDLSSMQFLDENTRAKLAEIWGTGKQEQSSQEQAWGNQVLLNNFSNLGIGSSSSDWTSAPSDSLFITSPSSKIAASMPSSQLPASTYQSSTAFPSTTSTSDWNMSANKCLPLYARPQVCLFLHMI</sequence>
<organism evidence="2 3">
    <name type="scientific">Oesophagostomum dentatum</name>
    <name type="common">Nodular worm</name>
    <dbReference type="NCBI Taxonomy" id="61180"/>
    <lineage>
        <taxon>Eukaryota</taxon>
        <taxon>Metazoa</taxon>
        <taxon>Ecdysozoa</taxon>
        <taxon>Nematoda</taxon>
        <taxon>Chromadorea</taxon>
        <taxon>Rhabditida</taxon>
        <taxon>Rhabditina</taxon>
        <taxon>Rhabditomorpha</taxon>
        <taxon>Strongyloidea</taxon>
        <taxon>Strongylidae</taxon>
        <taxon>Oesophagostomum</taxon>
    </lineage>
</organism>
<dbReference type="EMBL" id="KN549775">
    <property type="protein sequence ID" value="KHJ96055.1"/>
    <property type="molecule type" value="Genomic_DNA"/>
</dbReference>
<accession>A0A0B1TKX4</accession>
<evidence type="ECO:0000256" key="1">
    <source>
        <dbReference type="SAM" id="MobiDB-lite"/>
    </source>
</evidence>
<feature type="region of interest" description="Disordered" evidence="1">
    <location>
        <begin position="217"/>
        <end position="239"/>
    </location>
</feature>
<dbReference type="OrthoDB" id="5874362at2759"/>
<feature type="region of interest" description="Disordered" evidence="1">
    <location>
        <begin position="72"/>
        <end position="174"/>
    </location>
</feature>
<evidence type="ECO:0000313" key="2">
    <source>
        <dbReference type="EMBL" id="KHJ96055.1"/>
    </source>
</evidence>
<keyword evidence="3" id="KW-1185">Reference proteome</keyword>
<gene>
    <name evidence="2" type="ORF">OESDEN_03988</name>
</gene>
<reference evidence="2 3" key="1">
    <citation type="submission" date="2014-03" db="EMBL/GenBank/DDBJ databases">
        <title>Draft genome of the hookworm Oesophagostomum dentatum.</title>
        <authorList>
            <person name="Mitreva M."/>
        </authorList>
    </citation>
    <scope>NUCLEOTIDE SEQUENCE [LARGE SCALE GENOMIC DNA]</scope>
    <source>
        <strain evidence="2 3">OD-Hann</strain>
    </source>
</reference>
<feature type="compositionally biased region" description="Low complexity" evidence="1">
    <location>
        <begin position="116"/>
        <end position="128"/>
    </location>
</feature>
<feature type="compositionally biased region" description="Polar residues" evidence="1">
    <location>
        <begin position="226"/>
        <end position="239"/>
    </location>
</feature>
<protein>
    <submittedName>
        <fullName evidence="2">Uncharacterized protein</fullName>
    </submittedName>
</protein>
<dbReference type="Proteomes" id="UP000053660">
    <property type="component" value="Unassembled WGS sequence"/>
</dbReference>